<evidence type="ECO:0000313" key="1">
    <source>
        <dbReference type="Proteomes" id="UP000887563"/>
    </source>
</evidence>
<name>A0A914LNP1_MELIC</name>
<dbReference type="AlphaFoldDB" id="A0A914LNP1"/>
<proteinExistence type="predicted"/>
<sequence>MFGRSRLVRLLIEKEESDQILLATSERDHWYSINLQLLNDSNLKSCFTPSNYDEETEQYLNNSFEISNNVCLQV</sequence>
<keyword evidence="1" id="KW-1185">Reference proteome</keyword>
<accession>A0A914LNP1</accession>
<dbReference type="WBParaSite" id="Minc3s00697g16229">
    <property type="protein sequence ID" value="Minc3s00697g16229"/>
    <property type="gene ID" value="Minc3s00697g16229"/>
</dbReference>
<protein>
    <submittedName>
        <fullName evidence="2">Uncharacterized protein</fullName>
    </submittedName>
</protein>
<dbReference type="Proteomes" id="UP000887563">
    <property type="component" value="Unplaced"/>
</dbReference>
<reference evidence="2" key="1">
    <citation type="submission" date="2022-11" db="UniProtKB">
        <authorList>
            <consortium name="WormBaseParasite"/>
        </authorList>
    </citation>
    <scope>IDENTIFICATION</scope>
</reference>
<evidence type="ECO:0000313" key="2">
    <source>
        <dbReference type="WBParaSite" id="Minc3s00697g16229"/>
    </source>
</evidence>
<organism evidence="1 2">
    <name type="scientific">Meloidogyne incognita</name>
    <name type="common">Southern root-knot nematode worm</name>
    <name type="synonym">Oxyuris incognita</name>
    <dbReference type="NCBI Taxonomy" id="6306"/>
    <lineage>
        <taxon>Eukaryota</taxon>
        <taxon>Metazoa</taxon>
        <taxon>Ecdysozoa</taxon>
        <taxon>Nematoda</taxon>
        <taxon>Chromadorea</taxon>
        <taxon>Rhabditida</taxon>
        <taxon>Tylenchina</taxon>
        <taxon>Tylenchomorpha</taxon>
        <taxon>Tylenchoidea</taxon>
        <taxon>Meloidogynidae</taxon>
        <taxon>Meloidogyninae</taxon>
        <taxon>Meloidogyne</taxon>
        <taxon>Meloidogyne incognita group</taxon>
    </lineage>
</organism>